<evidence type="ECO:0000256" key="2">
    <source>
        <dbReference type="ARBA" id="ARBA00006739"/>
    </source>
</evidence>
<dbReference type="PANTHER" id="PTHR43179:SF12">
    <property type="entry name" value="GALACTOFURANOSYLTRANSFERASE GLFT2"/>
    <property type="match status" value="1"/>
</dbReference>
<keyword evidence="7" id="KW-1185">Reference proteome</keyword>
<accession>A0ABT9UFN3</accession>
<dbReference type="Gene3D" id="3.90.550.10">
    <property type="entry name" value="Spore Coat Polysaccharide Biosynthesis Protein SpsA, Chain A"/>
    <property type="match status" value="1"/>
</dbReference>
<reference evidence="6 7" key="1">
    <citation type="submission" date="2023-07" db="EMBL/GenBank/DDBJ databases">
        <title>Sorghum-associated microbial communities from plants grown in Nebraska, USA.</title>
        <authorList>
            <person name="Schachtman D."/>
        </authorList>
    </citation>
    <scope>NUCLEOTIDE SEQUENCE [LARGE SCALE GENOMIC DNA]</scope>
    <source>
        <strain evidence="6 7">DS994</strain>
    </source>
</reference>
<proteinExistence type="inferred from homology"/>
<evidence type="ECO:0000256" key="4">
    <source>
        <dbReference type="ARBA" id="ARBA00022679"/>
    </source>
</evidence>
<dbReference type="InterPro" id="IPR029044">
    <property type="entry name" value="Nucleotide-diphossugar_trans"/>
</dbReference>
<keyword evidence="3" id="KW-0328">Glycosyltransferase</keyword>
<comment type="similarity">
    <text evidence="2">Belongs to the glycosyltransferase 2 family.</text>
</comment>
<dbReference type="EMBL" id="JAUSSY010000004">
    <property type="protein sequence ID" value="MDQ0118077.1"/>
    <property type="molecule type" value="Genomic_DNA"/>
</dbReference>
<protein>
    <submittedName>
        <fullName evidence="6">GT2 family glycosyltransferase</fullName>
    </submittedName>
</protein>
<gene>
    <name evidence="6" type="ORF">J2T22_001254</name>
</gene>
<dbReference type="CDD" id="cd04186">
    <property type="entry name" value="GT_2_like_c"/>
    <property type="match status" value="1"/>
</dbReference>
<evidence type="ECO:0000256" key="3">
    <source>
        <dbReference type="ARBA" id="ARBA00022676"/>
    </source>
</evidence>
<dbReference type="SUPFAM" id="SSF53448">
    <property type="entry name" value="Nucleotide-diphospho-sugar transferases"/>
    <property type="match status" value="1"/>
</dbReference>
<dbReference type="PANTHER" id="PTHR43179">
    <property type="entry name" value="RHAMNOSYLTRANSFERASE WBBL"/>
    <property type="match status" value="1"/>
</dbReference>
<comment type="pathway">
    <text evidence="1">Cell wall biogenesis; cell wall polysaccharide biosynthesis.</text>
</comment>
<feature type="domain" description="Glycosyltransferase 2-like" evidence="5">
    <location>
        <begin position="3"/>
        <end position="122"/>
    </location>
</feature>
<dbReference type="Pfam" id="PF00535">
    <property type="entry name" value="Glycos_transf_2"/>
    <property type="match status" value="1"/>
</dbReference>
<dbReference type="InterPro" id="IPR001173">
    <property type="entry name" value="Glyco_trans_2-like"/>
</dbReference>
<organism evidence="6 7">
    <name type="scientific">Pseudarthrobacter defluvii</name>
    <dbReference type="NCBI Taxonomy" id="410837"/>
    <lineage>
        <taxon>Bacteria</taxon>
        <taxon>Bacillati</taxon>
        <taxon>Actinomycetota</taxon>
        <taxon>Actinomycetes</taxon>
        <taxon>Micrococcales</taxon>
        <taxon>Micrococcaceae</taxon>
        <taxon>Pseudarthrobacter</taxon>
    </lineage>
</organism>
<evidence type="ECO:0000313" key="6">
    <source>
        <dbReference type="EMBL" id="MDQ0118077.1"/>
    </source>
</evidence>
<dbReference type="Proteomes" id="UP001226389">
    <property type="component" value="Unassembled WGS sequence"/>
</dbReference>
<name>A0ABT9UFN3_9MICC</name>
<keyword evidence="4" id="KW-0808">Transferase</keyword>
<evidence type="ECO:0000256" key="1">
    <source>
        <dbReference type="ARBA" id="ARBA00004776"/>
    </source>
</evidence>
<sequence>MNYNSTGYLERCLRSLSKLELAPQEILVYDNSSSPRDRARLIELTKEDYGFTCIFGDKNLGFGAGVNRAIMSARSGWDYVWVLNPDMIVAPSSLGLLSDAMTSQESDIASPLILDCNDKIWFAGGDVDTKRGRATHVGIGEAFKSPGGDVIESTFITGAAPLVSRRAWKRLGGFREDLFLYWEDADLSLRAMQAGYRMIVVPEAKSWHHQGGSSEGGVGPTYIYYVQRNRIVLFREYGPVYGLLFGRGGFETFKLATLPFRSGKKDLWQKVVASLRGMVDGIRVTL</sequence>
<evidence type="ECO:0000313" key="7">
    <source>
        <dbReference type="Proteomes" id="UP001226389"/>
    </source>
</evidence>
<evidence type="ECO:0000259" key="5">
    <source>
        <dbReference type="Pfam" id="PF00535"/>
    </source>
</evidence>
<comment type="caution">
    <text evidence="6">The sequence shown here is derived from an EMBL/GenBank/DDBJ whole genome shotgun (WGS) entry which is preliminary data.</text>
</comment>